<organism evidence="1 2">
    <name type="scientific">Panicum virgatum</name>
    <name type="common">Blackwell switchgrass</name>
    <dbReference type="NCBI Taxonomy" id="38727"/>
    <lineage>
        <taxon>Eukaryota</taxon>
        <taxon>Viridiplantae</taxon>
        <taxon>Streptophyta</taxon>
        <taxon>Embryophyta</taxon>
        <taxon>Tracheophyta</taxon>
        <taxon>Spermatophyta</taxon>
        <taxon>Magnoliopsida</taxon>
        <taxon>Liliopsida</taxon>
        <taxon>Poales</taxon>
        <taxon>Poaceae</taxon>
        <taxon>PACMAD clade</taxon>
        <taxon>Panicoideae</taxon>
        <taxon>Panicodae</taxon>
        <taxon>Paniceae</taxon>
        <taxon>Panicinae</taxon>
        <taxon>Panicum</taxon>
        <taxon>Panicum sect. Hiantes</taxon>
    </lineage>
</organism>
<evidence type="ECO:0000313" key="1">
    <source>
        <dbReference type="EMBL" id="KAG2555146.1"/>
    </source>
</evidence>
<evidence type="ECO:0000313" key="2">
    <source>
        <dbReference type="Proteomes" id="UP000823388"/>
    </source>
</evidence>
<dbReference type="EMBL" id="CM029053">
    <property type="protein sequence ID" value="KAG2555146.1"/>
    <property type="molecule type" value="Genomic_DNA"/>
</dbReference>
<comment type="caution">
    <text evidence="1">The sequence shown here is derived from an EMBL/GenBank/DDBJ whole genome shotgun (WGS) entry which is preliminary data.</text>
</comment>
<reference evidence="1 2" key="1">
    <citation type="submission" date="2020-05" db="EMBL/GenBank/DDBJ databases">
        <title>WGS assembly of Panicum virgatum.</title>
        <authorList>
            <person name="Lovell J.T."/>
            <person name="Jenkins J."/>
            <person name="Shu S."/>
            <person name="Juenger T.E."/>
            <person name="Schmutz J."/>
        </authorList>
    </citation>
    <scope>NUCLEOTIDE SEQUENCE [LARGE SCALE GENOMIC DNA]</scope>
    <source>
        <strain evidence="2">cv. AP13</strain>
    </source>
</reference>
<accession>A0A8T0P775</accession>
<protein>
    <submittedName>
        <fullName evidence="1">Uncharacterized protein</fullName>
    </submittedName>
</protein>
<sequence length="101" mass="11577">MLGTSEFWQTFEFMFWWTVSGRIGPQPKDCLFGENLEESMKRFNSLVMLGAWILWKHHNACIFDGSAPCLQVALQAYRDELHLWQAVGAKGLRALSVGRVD</sequence>
<gene>
    <name evidence="1" type="ORF">PVAP13_9KG545500</name>
</gene>
<name>A0A8T0P775_PANVG</name>
<dbReference type="Proteomes" id="UP000823388">
    <property type="component" value="Chromosome 9K"/>
</dbReference>
<dbReference type="AlphaFoldDB" id="A0A8T0P775"/>
<keyword evidence="2" id="KW-1185">Reference proteome</keyword>
<proteinExistence type="predicted"/>